<keyword evidence="3" id="KW-0808">Transferase</keyword>
<feature type="transmembrane region" description="Helical" evidence="12">
    <location>
        <begin position="42"/>
        <end position="62"/>
    </location>
</feature>
<keyword evidence="14" id="KW-1185">Reference proteome</keyword>
<evidence type="ECO:0000256" key="6">
    <source>
        <dbReference type="ARBA" id="ARBA00022824"/>
    </source>
</evidence>
<evidence type="ECO:0000313" key="13">
    <source>
        <dbReference type="EMBL" id="KIJ59635.1"/>
    </source>
</evidence>
<evidence type="ECO:0000256" key="12">
    <source>
        <dbReference type="SAM" id="Phobius"/>
    </source>
</evidence>
<keyword evidence="8" id="KW-0443">Lipid metabolism</keyword>
<dbReference type="EMBL" id="KN839883">
    <property type="protein sequence ID" value="KIJ59635.1"/>
    <property type="molecule type" value="Genomic_DNA"/>
</dbReference>
<evidence type="ECO:0000256" key="8">
    <source>
        <dbReference type="ARBA" id="ARBA00023098"/>
    </source>
</evidence>
<feature type="transmembrane region" description="Helical" evidence="12">
    <location>
        <begin position="83"/>
        <end position="108"/>
    </location>
</feature>
<gene>
    <name evidence="13" type="ORF">HYDPIDRAFT_118256</name>
</gene>
<keyword evidence="2" id="KW-0444">Lipid biosynthesis</keyword>
<dbReference type="GO" id="GO:0032259">
    <property type="term" value="P:methylation"/>
    <property type="evidence" value="ECO:0007669"/>
    <property type="project" value="UniProtKB-KW"/>
</dbReference>
<dbReference type="AlphaFoldDB" id="A0A0C9VPP0"/>
<evidence type="ECO:0000256" key="2">
    <source>
        <dbReference type="ARBA" id="ARBA00022516"/>
    </source>
</evidence>
<dbReference type="GO" id="GO:0008168">
    <property type="term" value="F:methyltransferase activity"/>
    <property type="evidence" value="ECO:0007669"/>
    <property type="project" value="UniProtKB-KW"/>
</dbReference>
<reference evidence="13 14" key="1">
    <citation type="submission" date="2014-04" db="EMBL/GenBank/DDBJ databases">
        <title>Evolutionary Origins and Diversification of the Mycorrhizal Mutualists.</title>
        <authorList>
            <consortium name="DOE Joint Genome Institute"/>
            <consortium name="Mycorrhizal Genomics Consortium"/>
            <person name="Kohler A."/>
            <person name="Kuo A."/>
            <person name="Nagy L.G."/>
            <person name="Floudas D."/>
            <person name="Copeland A."/>
            <person name="Barry K.W."/>
            <person name="Cichocki N."/>
            <person name="Veneault-Fourrey C."/>
            <person name="LaButti K."/>
            <person name="Lindquist E.A."/>
            <person name="Lipzen A."/>
            <person name="Lundell T."/>
            <person name="Morin E."/>
            <person name="Murat C."/>
            <person name="Riley R."/>
            <person name="Ohm R."/>
            <person name="Sun H."/>
            <person name="Tunlid A."/>
            <person name="Henrissat B."/>
            <person name="Grigoriev I.V."/>
            <person name="Hibbett D.S."/>
            <person name="Martin F."/>
        </authorList>
    </citation>
    <scope>NUCLEOTIDE SEQUENCE [LARGE SCALE GENOMIC DNA]</scope>
    <source>
        <strain evidence="13 14">MD-312</strain>
    </source>
</reference>
<dbReference type="PANTHER" id="PTHR43847">
    <property type="entry name" value="BLL3993 PROTEIN"/>
    <property type="match status" value="1"/>
</dbReference>
<dbReference type="InterPro" id="IPR007318">
    <property type="entry name" value="Phopholipid_MeTrfase"/>
</dbReference>
<dbReference type="Pfam" id="PF04191">
    <property type="entry name" value="PEMT"/>
    <property type="match status" value="1"/>
</dbReference>
<dbReference type="GO" id="GO:0008654">
    <property type="term" value="P:phospholipid biosynthetic process"/>
    <property type="evidence" value="ECO:0007669"/>
    <property type="project" value="UniProtKB-KW"/>
</dbReference>
<keyword evidence="10" id="KW-0594">Phospholipid biosynthesis</keyword>
<comment type="subcellular location">
    <subcellularLocation>
        <location evidence="1">Endomembrane system</location>
        <topology evidence="1">Multi-pass membrane protein</topology>
    </subcellularLocation>
</comment>
<dbReference type="InterPro" id="IPR052527">
    <property type="entry name" value="Metal_cation-efflux_comp"/>
</dbReference>
<keyword evidence="6" id="KW-0256">Endoplasmic reticulum</keyword>
<keyword evidence="5 12" id="KW-0812">Transmembrane</keyword>
<accession>A0A0C9VPP0</accession>
<keyword evidence="3" id="KW-0489">Methyltransferase</keyword>
<protein>
    <submittedName>
        <fullName evidence="13">Uncharacterized protein</fullName>
    </submittedName>
</protein>
<proteinExistence type="predicted"/>
<sequence>MMWLVTAAEATVILKRYIPLSQCPTNLVTTLDTLGPVDSSNLTPAFVVGSLLFIMAGTIRLQCYRALGRFFTFKLCVRKEHQLVTAGPYSIVRHPGYTGTLICVVGAYAMHGTPGSWLRLSGVLDISWVRGLAIAWCMITTVVSVTLLERTSGEDKILAEKFGREWENWASRVRYRLIPGVY</sequence>
<dbReference type="Proteomes" id="UP000053820">
    <property type="component" value="Unassembled WGS sequence"/>
</dbReference>
<evidence type="ECO:0000256" key="5">
    <source>
        <dbReference type="ARBA" id="ARBA00022692"/>
    </source>
</evidence>
<evidence type="ECO:0000256" key="4">
    <source>
        <dbReference type="ARBA" id="ARBA00022691"/>
    </source>
</evidence>
<keyword evidence="4" id="KW-0949">S-adenosyl-L-methionine</keyword>
<evidence type="ECO:0000256" key="7">
    <source>
        <dbReference type="ARBA" id="ARBA00022989"/>
    </source>
</evidence>
<organism evidence="13 14">
    <name type="scientific">Hydnomerulius pinastri MD-312</name>
    <dbReference type="NCBI Taxonomy" id="994086"/>
    <lineage>
        <taxon>Eukaryota</taxon>
        <taxon>Fungi</taxon>
        <taxon>Dikarya</taxon>
        <taxon>Basidiomycota</taxon>
        <taxon>Agaricomycotina</taxon>
        <taxon>Agaricomycetes</taxon>
        <taxon>Agaricomycetidae</taxon>
        <taxon>Boletales</taxon>
        <taxon>Boletales incertae sedis</taxon>
        <taxon>Leucogyrophana</taxon>
    </lineage>
</organism>
<feature type="non-terminal residue" evidence="13">
    <location>
        <position position="1"/>
    </location>
</feature>
<dbReference type="GO" id="GO:0012505">
    <property type="term" value="C:endomembrane system"/>
    <property type="evidence" value="ECO:0007669"/>
    <property type="project" value="UniProtKB-SubCell"/>
</dbReference>
<dbReference type="HOGENOM" id="CLU_065200_6_2_1"/>
<evidence type="ECO:0000256" key="10">
    <source>
        <dbReference type="ARBA" id="ARBA00023209"/>
    </source>
</evidence>
<name>A0A0C9VPP0_9AGAM</name>
<keyword evidence="9 12" id="KW-0472">Membrane</keyword>
<keyword evidence="7 12" id="KW-1133">Transmembrane helix</keyword>
<evidence type="ECO:0000313" key="14">
    <source>
        <dbReference type="Proteomes" id="UP000053820"/>
    </source>
</evidence>
<dbReference type="Gene3D" id="1.20.120.1630">
    <property type="match status" value="1"/>
</dbReference>
<evidence type="ECO:0000256" key="1">
    <source>
        <dbReference type="ARBA" id="ARBA00004127"/>
    </source>
</evidence>
<evidence type="ECO:0000256" key="3">
    <source>
        <dbReference type="ARBA" id="ARBA00022603"/>
    </source>
</evidence>
<evidence type="ECO:0000256" key="9">
    <source>
        <dbReference type="ARBA" id="ARBA00023136"/>
    </source>
</evidence>
<dbReference type="PANTHER" id="PTHR43847:SF1">
    <property type="entry name" value="BLL3993 PROTEIN"/>
    <property type="match status" value="1"/>
</dbReference>
<feature type="transmembrane region" description="Helical" evidence="12">
    <location>
        <begin position="128"/>
        <end position="148"/>
    </location>
</feature>
<dbReference type="OrthoDB" id="422086at2759"/>
<evidence type="ECO:0000256" key="11">
    <source>
        <dbReference type="ARBA" id="ARBA00023264"/>
    </source>
</evidence>
<keyword evidence="11" id="KW-1208">Phospholipid metabolism</keyword>